<feature type="chain" id="PRO_5039298563" description="CopC domain-containing protein" evidence="7">
    <location>
        <begin position="29"/>
        <end position="190"/>
    </location>
</feature>
<dbReference type="AlphaFoldDB" id="A0A6G8PZ15"/>
<dbReference type="Gene3D" id="2.60.40.1220">
    <property type="match status" value="1"/>
</dbReference>
<dbReference type="InterPro" id="IPR032694">
    <property type="entry name" value="CopC/D"/>
</dbReference>
<name>A0A6G8PZ15_9ACTN</name>
<dbReference type="PANTHER" id="PTHR34820:SF4">
    <property type="entry name" value="INNER MEMBRANE PROTEIN YEBZ"/>
    <property type="match status" value="1"/>
</dbReference>
<dbReference type="EMBL" id="CP045121">
    <property type="protein sequence ID" value="QIN79377.1"/>
    <property type="molecule type" value="Genomic_DNA"/>
</dbReference>
<proteinExistence type="predicted"/>
<dbReference type="PANTHER" id="PTHR34820">
    <property type="entry name" value="INNER MEMBRANE PROTEIN YEBZ"/>
    <property type="match status" value="1"/>
</dbReference>
<evidence type="ECO:0000256" key="7">
    <source>
        <dbReference type="SAM" id="SignalP"/>
    </source>
</evidence>
<keyword evidence="10" id="KW-1185">Reference proteome</keyword>
<keyword evidence="3 7" id="KW-0732">Signal</keyword>
<dbReference type="GO" id="GO:0030313">
    <property type="term" value="C:cell envelope"/>
    <property type="evidence" value="ECO:0007669"/>
    <property type="project" value="UniProtKB-SubCell"/>
</dbReference>
<dbReference type="Proteomes" id="UP000502706">
    <property type="component" value="Chromosome"/>
</dbReference>
<dbReference type="GO" id="GO:0005886">
    <property type="term" value="C:plasma membrane"/>
    <property type="evidence" value="ECO:0007669"/>
    <property type="project" value="TreeGrafter"/>
</dbReference>
<protein>
    <recommendedName>
        <fullName evidence="8">CopC domain-containing protein</fullName>
    </recommendedName>
</protein>
<dbReference type="KEGG" id="rmar:GBA65_13610"/>
<evidence type="ECO:0000256" key="4">
    <source>
        <dbReference type="ARBA" id="ARBA00023008"/>
    </source>
</evidence>
<evidence type="ECO:0000256" key="1">
    <source>
        <dbReference type="ARBA" id="ARBA00004196"/>
    </source>
</evidence>
<dbReference type="Pfam" id="PF04234">
    <property type="entry name" value="CopC"/>
    <property type="match status" value="1"/>
</dbReference>
<organism evidence="9 10">
    <name type="scientific">Rubrobacter marinus</name>
    <dbReference type="NCBI Taxonomy" id="2653852"/>
    <lineage>
        <taxon>Bacteria</taxon>
        <taxon>Bacillati</taxon>
        <taxon>Actinomycetota</taxon>
        <taxon>Rubrobacteria</taxon>
        <taxon>Rubrobacterales</taxon>
        <taxon>Rubrobacteraceae</taxon>
        <taxon>Rubrobacter</taxon>
    </lineage>
</organism>
<dbReference type="InterPro" id="IPR014755">
    <property type="entry name" value="Cu-Rt/internalin_Ig-like"/>
</dbReference>
<evidence type="ECO:0000256" key="6">
    <source>
        <dbReference type="SAM" id="Phobius"/>
    </source>
</evidence>
<keyword evidence="2" id="KW-0479">Metal-binding</keyword>
<keyword evidence="4" id="KW-0186">Copper</keyword>
<dbReference type="GO" id="GO:0046688">
    <property type="term" value="P:response to copper ion"/>
    <property type="evidence" value="ECO:0007669"/>
    <property type="project" value="InterPro"/>
</dbReference>
<evidence type="ECO:0000256" key="5">
    <source>
        <dbReference type="SAM" id="MobiDB-lite"/>
    </source>
</evidence>
<dbReference type="GO" id="GO:0042597">
    <property type="term" value="C:periplasmic space"/>
    <property type="evidence" value="ECO:0007669"/>
    <property type="project" value="InterPro"/>
</dbReference>
<dbReference type="InterPro" id="IPR014756">
    <property type="entry name" value="Ig_E-set"/>
</dbReference>
<keyword evidence="6" id="KW-0472">Membrane</keyword>
<dbReference type="InterPro" id="IPR007348">
    <property type="entry name" value="CopC_dom"/>
</dbReference>
<dbReference type="GO" id="GO:0005507">
    <property type="term" value="F:copper ion binding"/>
    <property type="evidence" value="ECO:0007669"/>
    <property type="project" value="InterPro"/>
</dbReference>
<reference evidence="9 10" key="1">
    <citation type="submission" date="2019-10" db="EMBL/GenBank/DDBJ databases">
        <title>Rubrobacter sp nov SCSIO 52915 isolated from a deep-sea sediment in the South China Sea.</title>
        <authorList>
            <person name="Chen R.W."/>
        </authorList>
    </citation>
    <scope>NUCLEOTIDE SEQUENCE [LARGE SCALE GENOMIC DNA]</scope>
    <source>
        <strain evidence="9 10">SCSIO 52915</strain>
    </source>
</reference>
<feature type="domain" description="CopC" evidence="8">
    <location>
        <begin position="27"/>
        <end position="123"/>
    </location>
</feature>
<evidence type="ECO:0000313" key="10">
    <source>
        <dbReference type="Proteomes" id="UP000502706"/>
    </source>
</evidence>
<feature type="region of interest" description="Disordered" evidence="5">
    <location>
        <begin position="118"/>
        <end position="162"/>
    </location>
</feature>
<keyword evidence="6" id="KW-0812">Transmembrane</keyword>
<evidence type="ECO:0000313" key="9">
    <source>
        <dbReference type="EMBL" id="QIN79377.1"/>
    </source>
</evidence>
<gene>
    <name evidence="9" type="ORF">GBA65_13610</name>
</gene>
<dbReference type="GO" id="GO:0006825">
    <property type="term" value="P:copper ion transport"/>
    <property type="evidence" value="ECO:0007669"/>
    <property type="project" value="InterPro"/>
</dbReference>
<accession>A0A6G8PZ15</accession>
<comment type="subcellular location">
    <subcellularLocation>
        <location evidence="1">Cell envelope</location>
    </subcellularLocation>
</comment>
<evidence type="ECO:0000256" key="3">
    <source>
        <dbReference type="ARBA" id="ARBA00022729"/>
    </source>
</evidence>
<feature type="transmembrane region" description="Helical" evidence="6">
    <location>
        <begin position="167"/>
        <end position="185"/>
    </location>
</feature>
<feature type="signal peptide" evidence="7">
    <location>
        <begin position="1"/>
        <end position="28"/>
    </location>
</feature>
<dbReference type="SUPFAM" id="SSF81296">
    <property type="entry name" value="E set domains"/>
    <property type="match status" value="1"/>
</dbReference>
<keyword evidence="6" id="KW-1133">Transmembrane helix</keyword>
<sequence length="190" mass="19520">MFRARWLRILVCSAFLTVVAAVPALAHAELESAAPAEGESLEQAPSEVRLSFGEPVEAAFNPVEVYDSGGNRVDGDDGRSDPNDARVVVASLREELPAGSYTVEWTVTSADGDPVSGEYSFDVAASSSQAADTTQEDQAGGAPVEPEEAASRSGGEGSTETGGFGSGTLYAALALGVVVLLGLSLRGRGR</sequence>
<evidence type="ECO:0000259" key="8">
    <source>
        <dbReference type="Pfam" id="PF04234"/>
    </source>
</evidence>
<evidence type="ECO:0000256" key="2">
    <source>
        <dbReference type="ARBA" id="ARBA00022723"/>
    </source>
</evidence>